<dbReference type="GO" id="GO:0006259">
    <property type="term" value="P:DNA metabolic process"/>
    <property type="evidence" value="ECO:0007669"/>
    <property type="project" value="InterPro"/>
</dbReference>
<dbReference type="RefSeq" id="WP_121155200.1">
    <property type="nucleotide sequence ID" value="NZ_CP032829.1"/>
</dbReference>
<gene>
    <name evidence="1" type="ORF">D3Y57_19030</name>
</gene>
<sequence>MATNLADRRADPIAVIRQNLTQMAPQFQAALPKHVTVEKFTRVAMTAIQNNPDLAGLDRSSLFGAIVRLAQDGLLPDGREAAIVKFGNKAQAMPMIAGILKKIRQSGDVSKISAQVVYENDEFVWHLGFDEDVTHNPPALDKPRGKAIGAYATAVLKDGARLLEVMNFEEIEQVRKVSRASGNGPWVAWWSEMARKTVMRRLSKRLPMSTDLEDSFDRDETVPSIALTPEREAAPVSRLDALEHRIAADPEADEVLDQSQTGEIATLESAISELDDCEIRVDIDARLAALLPLLDDGDGEKLKDHAAVLLAEFDQ</sequence>
<protein>
    <submittedName>
        <fullName evidence="1">Rect protein</fullName>
    </submittedName>
</protein>
<keyword evidence="2" id="KW-1185">Reference proteome</keyword>
<evidence type="ECO:0000313" key="1">
    <source>
        <dbReference type="EMBL" id="AYJ87631.1"/>
    </source>
</evidence>
<organism evidence="1 2">
    <name type="scientific">Sphingomonas paeninsulae</name>
    <dbReference type="NCBI Taxonomy" id="2319844"/>
    <lineage>
        <taxon>Bacteria</taxon>
        <taxon>Pseudomonadati</taxon>
        <taxon>Pseudomonadota</taxon>
        <taxon>Alphaproteobacteria</taxon>
        <taxon>Sphingomonadales</taxon>
        <taxon>Sphingomonadaceae</taxon>
        <taxon>Sphingomonas</taxon>
    </lineage>
</organism>
<reference evidence="1 2" key="1">
    <citation type="submission" date="2018-09" db="EMBL/GenBank/DDBJ databases">
        <title>Sphingomonas peninsula sp. nov., isolated from fildes peninsula, Antarctic soil.</title>
        <authorList>
            <person name="Yingchao G."/>
        </authorList>
    </citation>
    <scope>NUCLEOTIDE SEQUENCE [LARGE SCALE GENOMIC DNA]</scope>
    <source>
        <strain evidence="1 2">YZ-8</strain>
    </source>
</reference>
<dbReference type="NCBIfam" id="TIGR00616">
    <property type="entry name" value="rect"/>
    <property type="match status" value="1"/>
</dbReference>
<dbReference type="Pfam" id="PF03837">
    <property type="entry name" value="RecT"/>
    <property type="match status" value="1"/>
</dbReference>
<dbReference type="InterPro" id="IPR004590">
    <property type="entry name" value="ssDNA_annealing_RecT"/>
</dbReference>
<dbReference type="Proteomes" id="UP000276254">
    <property type="component" value="Chromosome"/>
</dbReference>
<dbReference type="GO" id="GO:0003677">
    <property type="term" value="F:DNA binding"/>
    <property type="evidence" value="ECO:0007669"/>
    <property type="project" value="InterPro"/>
</dbReference>
<dbReference type="EMBL" id="CP032829">
    <property type="protein sequence ID" value="AYJ87631.1"/>
    <property type="molecule type" value="Genomic_DNA"/>
</dbReference>
<accession>A0A494TP42</accession>
<dbReference type="KEGG" id="spha:D3Y57_19030"/>
<dbReference type="InterPro" id="IPR018330">
    <property type="entry name" value="RecT_fam"/>
</dbReference>
<dbReference type="AlphaFoldDB" id="A0A494TP42"/>
<name>A0A494TP42_SPHPE</name>
<proteinExistence type="predicted"/>
<evidence type="ECO:0000313" key="2">
    <source>
        <dbReference type="Proteomes" id="UP000276254"/>
    </source>
</evidence>
<dbReference type="OrthoDB" id="5124088at2"/>